<evidence type="ECO:0000256" key="2">
    <source>
        <dbReference type="ARBA" id="ARBA00006843"/>
    </source>
</evidence>
<evidence type="ECO:0000256" key="4">
    <source>
        <dbReference type="ARBA" id="ARBA00022989"/>
    </source>
</evidence>
<protein>
    <submittedName>
        <fullName evidence="7">Uncharacterized protein</fullName>
    </submittedName>
</protein>
<evidence type="ECO:0000256" key="1">
    <source>
        <dbReference type="ARBA" id="ARBA00004370"/>
    </source>
</evidence>
<name>A0A3B5ATN2_9TELE</name>
<dbReference type="PANTHER" id="PTHR14948:SF46">
    <property type="entry name" value="DISPANIN SUBFAMILY A MEMBER 2B-LIKE-RELATED"/>
    <property type="match status" value="1"/>
</dbReference>
<sequence length="103" mass="11100">MAQQYPPQPGTVTVQPTVFVSAGPLANPVNDYLGYSIFTLLCCFWPLGVAALVYSISTRTANQTGDQVTAERNSRTARTLNHVAVGLGIAFFIICLCIVMYAL</sequence>
<dbReference type="InterPro" id="IPR051423">
    <property type="entry name" value="CD225/Dispanin"/>
</dbReference>
<feature type="transmembrane region" description="Helical" evidence="6">
    <location>
        <begin position="32"/>
        <end position="54"/>
    </location>
</feature>
<dbReference type="STRING" id="144197.ENSSPAP00000023816"/>
<evidence type="ECO:0000313" key="7">
    <source>
        <dbReference type="Ensembl" id="ENSSPAP00000023816.1"/>
    </source>
</evidence>
<keyword evidence="4 6" id="KW-1133">Transmembrane helix</keyword>
<feature type="transmembrane region" description="Helical" evidence="6">
    <location>
        <begin position="82"/>
        <end position="102"/>
    </location>
</feature>
<evidence type="ECO:0000256" key="6">
    <source>
        <dbReference type="SAM" id="Phobius"/>
    </source>
</evidence>
<dbReference type="GO" id="GO:0016020">
    <property type="term" value="C:membrane"/>
    <property type="evidence" value="ECO:0007669"/>
    <property type="project" value="UniProtKB-SubCell"/>
</dbReference>
<proteinExistence type="inferred from homology"/>
<dbReference type="Pfam" id="PF04505">
    <property type="entry name" value="CD225"/>
    <property type="match status" value="1"/>
</dbReference>
<dbReference type="AlphaFoldDB" id="A0A3B5ATN2"/>
<dbReference type="InterPro" id="IPR007593">
    <property type="entry name" value="CD225/Dispanin_fam"/>
</dbReference>
<evidence type="ECO:0000256" key="5">
    <source>
        <dbReference type="ARBA" id="ARBA00023136"/>
    </source>
</evidence>
<dbReference type="Ensembl" id="ENSSPAT00000024198.1">
    <property type="protein sequence ID" value="ENSSPAP00000023816.1"/>
    <property type="gene ID" value="ENSSPAG00000017973.1"/>
</dbReference>
<accession>A0A3B5ATN2</accession>
<dbReference type="GeneTree" id="ENSGT00940000166706"/>
<evidence type="ECO:0000256" key="3">
    <source>
        <dbReference type="ARBA" id="ARBA00022692"/>
    </source>
</evidence>
<reference evidence="7" key="1">
    <citation type="submission" date="2023-09" db="UniProtKB">
        <authorList>
            <consortium name="Ensembl"/>
        </authorList>
    </citation>
    <scope>IDENTIFICATION</scope>
</reference>
<organism evidence="7">
    <name type="scientific">Stegastes partitus</name>
    <name type="common">bicolor damselfish</name>
    <dbReference type="NCBI Taxonomy" id="144197"/>
    <lineage>
        <taxon>Eukaryota</taxon>
        <taxon>Metazoa</taxon>
        <taxon>Chordata</taxon>
        <taxon>Craniata</taxon>
        <taxon>Vertebrata</taxon>
        <taxon>Euteleostomi</taxon>
        <taxon>Actinopterygii</taxon>
        <taxon>Neopterygii</taxon>
        <taxon>Teleostei</taxon>
        <taxon>Neoteleostei</taxon>
        <taxon>Acanthomorphata</taxon>
        <taxon>Ovalentaria</taxon>
        <taxon>Pomacentridae</taxon>
        <taxon>Stegastes</taxon>
    </lineage>
</organism>
<keyword evidence="3 6" id="KW-0812">Transmembrane</keyword>
<comment type="similarity">
    <text evidence="2">Belongs to the CD225/Dispanin family.</text>
</comment>
<keyword evidence="5 6" id="KW-0472">Membrane</keyword>
<dbReference type="PANTHER" id="PTHR14948">
    <property type="entry name" value="NG5"/>
    <property type="match status" value="1"/>
</dbReference>
<comment type="subcellular location">
    <subcellularLocation>
        <location evidence="1">Membrane</location>
    </subcellularLocation>
</comment>